<keyword evidence="2" id="KW-1185">Reference proteome</keyword>
<evidence type="ECO:0008006" key="3">
    <source>
        <dbReference type="Google" id="ProtNLM"/>
    </source>
</evidence>
<accession>A0ABU1APW0</accession>
<evidence type="ECO:0000313" key="2">
    <source>
        <dbReference type="Proteomes" id="UP001225316"/>
    </source>
</evidence>
<protein>
    <recommendedName>
        <fullName evidence="3">Major capsid protein</fullName>
    </recommendedName>
</protein>
<dbReference type="EMBL" id="JARXHW010000002">
    <property type="protein sequence ID" value="MDQ8206213.1"/>
    <property type="molecule type" value="Genomic_DNA"/>
</dbReference>
<reference evidence="1 2" key="1">
    <citation type="submission" date="2023-04" db="EMBL/GenBank/DDBJ databases">
        <title>A novel bacteria isolated from coastal sediment.</title>
        <authorList>
            <person name="Liu X.-J."/>
            <person name="Du Z.-J."/>
        </authorList>
    </citation>
    <scope>NUCLEOTIDE SEQUENCE [LARGE SCALE GENOMIC DNA]</scope>
    <source>
        <strain evidence="1 2">SDUM461003</strain>
    </source>
</reference>
<gene>
    <name evidence="1" type="ORF">QEH52_01735</name>
</gene>
<proteinExistence type="predicted"/>
<sequence>MPDITLLDVAKRTGNDQVVGLIEESLAFAPEMQTLPIRLRPGTSYTTLKRTAFGGGGFRDANKGTARIKSTYDKVTVQMYYFDAQMQIDEQLVSADPDLLIDEGVGAVRGSMINLGQQIFSGRAKDSKGFDGFKNQVASEMIVDAQGTGNTETVYFVVEGVQGVHVPMNENTLLELGEWMKQMVNDSDGNPFKAWVNNLSAWLGLQLGHKYAVGAIKNITTAKPLTDALGAELLAKFPTGMVPTHCFMSRHSKYLLQNSRSSVGATKTNSAGDSFAPTPTLLADVPIVTTDSIVQVTPVSWS</sequence>
<dbReference type="InterPro" id="IPR048813">
    <property type="entry name" value="GP7-like"/>
</dbReference>
<organism evidence="1 2">
    <name type="scientific">Thalassobacterium maritimum</name>
    <dbReference type="NCBI Taxonomy" id="3041265"/>
    <lineage>
        <taxon>Bacteria</taxon>
        <taxon>Pseudomonadati</taxon>
        <taxon>Verrucomicrobiota</taxon>
        <taxon>Opitutia</taxon>
        <taxon>Puniceicoccales</taxon>
        <taxon>Coraliomargaritaceae</taxon>
        <taxon>Thalassobacterium</taxon>
    </lineage>
</organism>
<dbReference type="RefSeq" id="WP_308948222.1">
    <property type="nucleotide sequence ID" value="NZ_JARXHW010000002.1"/>
</dbReference>
<dbReference type="Proteomes" id="UP001225316">
    <property type="component" value="Unassembled WGS sequence"/>
</dbReference>
<evidence type="ECO:0000313" key="1">
    <source>
        <dbReference type="EMBL" id="MDQ8206213.1"/>
    </source>
</evidence>
<name>A0ABU1APW0_9BACT</name>
<comment type="caution">
    <text evidence="1">The sequence shown here is derived from an EMBL/GenBank/DDBJ whole genome shotgun (WGS) entry which is preliminary data.</text>
</comment>
<dbReference type="NCBIfam" id="NF045672">
    <property type="entry name" value="MCP_gp7_epsi_15"/>
    <property type="match status" value="1"/>
</dbReference>
<dbReference type="Pfam" id="PF20911">
    <property type="entry name" value="GP7"/>
    <property type="match status" value="1"/>
</dbReference>